<organism evidence="3 4">
    <name type="scientific">Actinomadura luteofluorescens</name>
    <dbReference type="NCBI Taxonomy" id="46163"/>
    <lineage>
        <taxon>Bacteria</taxon>
        <taxon>Bacillati</taxon>
        <taxon>Actinomycetota</taxon>
        <taxon>Actinomycetes</taxon>
        <taxon>Streptosporangiales</taxon>
        <taxon>Thermomonosporaceae</taxon>
        <taxon>Actinomadura</taxon>
    </lineage>
</organism>
<protein>
    <recommendedName>
        <fullName evidence="5">ABC transporter permease</fullName>
    </recommendedName>
</protein>
<dbReference type="GO" id="GO:0140359">
    <property type="term" value="F:ABC-type transporter activity"/>
    <property type="evidence" value="ECO:0007669"/>
    <property type="project" value="InterPro"/>
</dbReference>
<dbReference type="PANTHER" id="PTHR37305:SF1">
    <property type="entry name" value="MEMBRANE PROTEIN"/>
    <property type="match status" value="1"/>
</dbReference>
<feature type="compositionally biased region" description="Polar residues" evidence="1">
    <location>
        <begin position="238"/>
        <end position="249"/>
    </location>
</feature>
<dbReference type="Pfam" id="PF12730">
    <property type="entry name" value="ABC2_membrane_4"/>
    <property type="match status" value="1"/>
</dbReference>
<dbReference type="PANTHER" id="PTHR37305">
    <property type="entry name" value="INTEGRAL MEMBRANE PROTEIN-RELATED"/>
    <property type="match status" value="1"/>
</dbReference>
<proteinExistence type="predicted"/>
<evidence type="ECO:0000256" key="2">
    <source>
        <dbReference type="SAM" id="Phobius"/>
    </source>
</evidence>
<dbReference type="Proteomes" id="UP000529783">
    <property type="component" value="Unassembled WGS sequence"/>
</dbReference>
<dbReference type="EMBL" id="JACCBA010000001">
    <property type="protein sequence ID" value="NYD52757.1"/>
    <property type="molecule type" value="Genomic_DNA"/>
</dbReference>
<comment type="caution">
    <text evidence="3">The sequence shown here is derived from an EMBL/GenBank/DDBJ whole genome shotgun (WGS) entry which is preliminary data.</text>
</comment>
<name>A0A7Y9ERS1_9ACTN</name>
<gene>
    <name evidence="3" type="ORF">BJY14_008740</name>
</gene>
<dbReference type="AlphaFoldDB" id="A0A7Y9ERS1"/>
<keyword evidence="2" id="KW-1133">Transmembrane helix</keyword>
<dbReference type="RefSeq" id="WP_376770033.1">
    <property type="nucleotide sequence ID" value="NZ_JACCBA010000001.1"/>
</dbReference>
<keyword evidence="2" id="KW-0812">Transmembrane</keyword>
<evidence type="ECO:0000256" key="1">
    <source>
        <dbReference type="SAM" id="MobiDB-lite"/>
    </source>
</evidence>
<keyword evidence="2" id="KW-0472">Membrane</keyword>
<feature type="compositionally biased region" description="Pro residues" evidence="1">
    <location>
        <begin position="188"/>
        <end position="197"/>
    </location>
</feature>
<accession>A0A7Y9ERS1</accession>
<feature type="transmembrane region" description="Helical" evidence="2">
    <location>
        <begin position="99"/>
        <end position="124"/>
    </location>
</feature>
<sequence>MACLEFMANLLMPVVVAMLACAIGSSDRDWGFLRYLYIAPVSRSRLLLGKLGAVLIATAATTSCVVAAGLVAGLAWFGRHPFHIIGSPVLSTGDAAGRLIAACGYITLCLLSIAAIAFALALLLPRGAKAVGASIAFVIAANILDGQSALHSIAVLLPVHYWQDWTRLFAAKEPAHLGTGSWRRSPPSRWPPGPPPSSCGAAIQQRDRARRWARPVPALPDGHGTPARERRAARRWATCSSRTARSGASMSRAPWGAEGQGTRAHQRPVALPYQVMTRGRRGA</sequence>
<feature type="region of interest" description="Disordered" evidence="1">
    <location>
        <begin position="178"/>
        <end position="283"/>
    </location>
</feature>
<keyword evidence="4" id="KW-1185">Reference proteome</keyword>
<feature type="transmembrane region" description="Helical" evidence="2">
    <location>
        <begin position="6"/>
        <end position="25"/>
    </location>
</feature>
<evidence type="ECO:0000313" key="4">
    <source>
        <dbReference type="Proteomes" id="UP000529783"/>
    </source>
</evidence>
<evidence type="ECO:0008006" key="5">
    <source>
        <dbReference type="Google" id="ProtNLM"/>
    </source>
</evidence>
<feature type="transmembrane region" description="Helical" evidence="2">
    <location>
        <begin position="46"/>
        <end position="79"/>
    </location>
</feature>
<evidence type="ECO:0000313" key="3">
    <source>
        <dbReference type="EMBL" id="NYD52757.1"/>
    </source>
</evidence>
<dbReference type="GO" id="GO:0005886">
    <property type="term" value="C:plasma membrane"/>
    <property type="evidence" value="ECO:0007669"/>
    <property type="project" value="UniProtKB-SubCell"/>
</dbReference>
<reference evidence="3 4" key="1">
    <citation type="submission" date="2020-07" db="EMBL/GenBank/DDBJ databases">
        <title>Sequencing the genomes of 1000 actinobacteria strains.</title>
        <authorList>
            <person name="Klenk H.-P."/>
        </authorList>
    </citation>
    <scope>NUCLEOTIDE SEQUENCE [LARGE SCALE GENOMIC DNA]</scope>
    <source>
        <strain evidence="3 4">DSM 40398</strain>
    </source>
</reference>